<dbReference type="InterPro" id="IPR037148">
    <property type="entry name" value="NiFe-Hase_small_C_sf"/>
</dbReference>
<protein>
    <recommendedName>
        <fullName evidence="6">hydrogenase (acceptor)</fullName>
        <ecNumber evidence="6">1.12.99.6</ecNumber>
    </recommendedName>
</protein>
<dbReference type="GO" id="GO:0030313">
    <property type="term" value="C:cell envelope"/>
    <property type="evidence" value="ECO:0007669"/>
    <property type="project" value="UniProtKB-SubCell"/>
</dbReference>
<evidence type="ECO:0000256" key="6">
    <source>
        <dbReference type="ARBA" id="ARBA00012082"/>
    </source>
</evidence>
<evidence type="ECO:0000259" key="18">
    <source>
        <dbReference type="Pfam" id="PF14720"/>
    </source>
</evidence>
<reference evidence="19" key="1">
    <citation type="submission" date="2020-10" db="EMBL/GenBank/DDBJ databases">
        <title>Connecting structure to function with the recovery of over 1000 high-quality activated sludge metagenome-assembled genomes encoding full-length rRNA genes using long-read sequencing.</title>
        <authorList>
            <person name="Singleton C.M."/>
            <person name="Petriglieri F."/>
            <person name="Kristensen J.M."/>
            <person name="Kirkegaard R.H."/>
            <person name="Michaelsen T.Y."/>
            <person name="Andersen M.H."/>
            <person name="Karst S.M."/>
            <person name="Dueholm M.S."/>
            <person name="Nielsen P.H."/>
            <person name="Albertsen M."/>
        </authorList>
    </citation>
    <scope>NUCLEOTIDE SEQUENCE</scope>
    <source>
        <strain evidence="19">Hirt_18-Q3-R61-65_BATAC.395</strain>
    </source>
</reference>
<proteinExistence type="inferred from homology"/>
<feature type="binding site" evidence="15">
    <location>
        <position position="163"/>
    </location>
    <ligand>
        <name>[4Fe-4S] cluster</name>
        <dbReference type="ChEBI" id="CHEBI:49883"/>
        <label>1</label>
    </ligand>
</feature>
<dbReference type="GO" id="GO:0016020">
    <property type="term" value="C:membrane"/>
    <property type="evidence" value="ECO:0007669"/>
    <property type="project" value="TreeGrafter"/>
</dbReference>
<dbReference type="GO" id="GO:0051538">
    <property type="term" value="F:3 iron, 4 sulfur cluster binding"/>
    <property type="evidence" value="ECO:0007669"/>
    <property type="project" value="UniProtKB-KW"/>
</dbReference>
<dbReference type="EMBL" id="JADJUC010000012">
    <property type="protein sequence ID" value="MBK8524589.1"/>
    <property type="molecule type" value="Genomic_DNA"/>
</dbReference>
<evidence type="ECO:0000256" key="11">
    <source>
        <dbReference type="ARBA" id="ARBA00023004"/>
    </source>
</evidence>
<evidence type="ECO:0000256" key="16">
    <source>
        <dbReference type="SAM" id="MobiDB-lite"/>
    </source>
</evidence>
<dbReference type="InterPro" id="IPR001821">
    <property type="entry name" value="NiFe_hydrogenase_ssu"/>
</dbReference>
<dbReference type="GO" id="GO:0051539">
    <property type="term" value="F:4 iron, 4 sulfur cluster binding"/>
    <property type="evidence" value="ECO:0007669"/>
    <property type="project" value="UniProtKB-KW"/>
</dbReference>
<organism evidence="19 20">
    <name type="scientific">Candidatus Proximibacter danicus</name>
    <dbReference type="NCBI Taxonomy" id="2954365"/>
    <lineage>
        <taxon>Bacteria</taxon>
        <taxon>Pseudomonadati</taxon>
        <taxon>Pseudomonadota</taxon>
        <taxon>Betaproteobacteria</taxon>
        <taxon>Candidatus Proximibacter</taxon>
    </lineage>
</organism>
<evidence type="ECO:0000256" key="2">
    <source>
        <dbReference type="ARBA" id="ARBA00001966"/>
    </source>
</evidence>
<feature type="binding site" evidence="15">
    <location>
        <position position="262"/>
    </location>
    <ligand>
        <name>[3Fe-4S] cluster</name>
        <dbReference type="ChEBI" id="CHEBI:21137"/>
    </ligand>
</feature>
<dbReference type="GO" id="GO:0033748">
    <property type="term" value="F:hydrogenase (acceptor) activity"/>
    <property type="evidence" value="ECO:0007669"/>
    <property type="project" value="UniProtKB-EC"/>
</dbReference>
<feature type="binding site" evidence="15">
    <location>
        <position position="205"/>
    </location>
    <ligand>
        <name>[4Fe-4S] cluster</name>
        <dbReference type="ChEBI" id="CHEBI:49883"/>
        <label>2</label>
    </ligand>
</feature>
<evidence type="ECO:0000256" key="14">
    <source>
        <dbReference type="ARBA" id="ARBA00048757"/>
    </source>
</evidence>
<comment type="catalytic activity">
    <reaction evidence="14">
        <text>H2 + A = AH2</text>
        <dbReference type="Rhea" id="RHEA:12116"/>
        <dbReference type="ChEBI" id="CHEBI:13193"/>
        <dbReference type="ChEBI" id="CHEBI:17499"/>
        <dbReference type="ChEBI" id="CHEBI:18276"/>
        <dbReference type="EC" id="1.12.99.6"/>
    </reaction>
</comment>
<evidence type="ECO:0000259" key="17">
    <source>
        <dbReference type="Pfam" id="PF01058"/>
    </source>
</evidence>
<keyword evidence="10" id="KW-0560">Oxidoreductase</keyword>
<comment type="subunit">
    <text evidence="5">Heterodimer of a large and a small subunit.</text>
</comment>
<gene>
    <name evidence="19" type="ORF">IPL58_11095</name>
</gene>
<evidence type="ECO:0000256" key="7">
    <source>
        <dbReference type="ARBA" id="ARBA00022485"/>
    </source>
</evidence>
<dbReference type="GO" id="GO:0009055">
    <property type="term" value="F:electron transfer activity"/>
    <property type="evidence" value="ECO:0007669"/>
    <property type="project" value="TreeGrafter"/>
</dbReference>
<dbReference type="Pfam" id="PF14720">
    <property type="entry name" value="NiFe_hyd_SSU_C"/>
    <property type="match status" value="1"/>
</dbReference>
<dbReference type="Pfam" id="PF01058">
    <property type="entry name" value="Oxidored_q6"/>
    <property type="match status" value="1"/>
</dbReference>
<feature type="region of interest" description="Disordered" evidence="16">
    <location>
        <begin position="307"/>
        <end position="334"/>
    </location>
</feature>
<comment type="similarity">
    <text evidence="4">Belongs to the [NiFe]/[NiFeSe] hydrogenase small subunit family.</text>
</comment>
<dbReference type="Gene3D" id="4.10.480.10">
    <property type="entry name" value="Cytochrome-c3 hydrogenase, C-terminal domain"/>
    <property type="match status" value="1"/>
</dbReference>
<keyword evidence="12 15" id="KW-0411">Iron-sulfur</keyword>
<dbReference type="AlphaFoldDB" id="A0A9D7K356"/>
<evidence type="ECO:0000256" key="1">
    <source>
        <dbReference type="ARBA" id="ARBA00001927"/>
    </source>
</evidence>
<dbReference type="PANTHER" id="PTHR30013">
    <property type="entry name" value="NIFE / NIFESE HYDROGENASE SMALL SUBUNIT FAMILY MEMBER"/>
    <property type="match status" value="1"/>
</dbReference>
<feature type="binding site" evidence="15">
    <location>
        <position position="232"/>
    </location>
    <ligand>
        <name>[4Fe-4S] cluster</name>
        <dbReference type="ChEBI" id="CHEBI:49883"/>
        <label>2</label>
    </ligand>
</feature>
<dbReference type="Proteomes" id="UP000886689">
    <property type="component" value="Unassembled WGS sequence"/>
</dbReference>
<feature type="binding site" evidence="15">
    <location>
        <position position="259"/>
    </location>
    <ligand>
        <name>[3Fe-4S] cluster</name>
        <dbReference type="ChEBI" id="CHEBI:21137"/>
    </ligand>
</feature>
<evidence type="ECO:0000256" key="12">
    <source>
        <dbReference type="ARBA" id="ARBA00023014"/>
    </source>
</evidence>
<feature type="binding site" evidence="15">
    <location>
        <position position="14"/>
    </location>
    <ligand>
        <name>[4Fe-4S] cluster</name>
        <dbReference type="ChEBI" id="CHEBI:49883"/>
        <label>1</label>
    </ligand>
</feature>
<evidence type="ECO:0000256" key="9">
    <source>
        <dbReference type="ARBA" id="ARBA00022729"/>
    </source>
</evidence>
<dbReference type="GO" id="GO:0046872">
    <property type="term" value="F:metal ion binding"/>
    <property type="evidence" value="ECO:0007669"/>
    <property type="project" value="UniProtKB-KW"/>
</dbReference>
<keyword evidence="7 15" id="KW-0004">4Fe-4S</keyword>
<keyword evidence="13 15" id="KW-0003">3Fe-4S</keyword>
<dbReference type="EC" id="1.12.99.6" evidence="6"/>
<feature type="binding site" evidence="15">
    <location>
        <position position="241"/>
    </location>
    <ligand>
        <name>[3Fe-4S] cluster</name>
        <dbReference type="ChEBI" id="CHEBI:21137"/>
    </ligand>
</feature>
<evidence type="ECO:0000256" key="3">
    <source>
        <dbReference type="ARBA" id="ARBA00004196"/>
    </source>
</evidence>
<feature type="binding site" evidence="15">
    <location>
        <position position="202"/>
    </location>
    <ligand>
        <name>[4Fe-4S] cluster</name>
        <dbReference type="ChEBI" id="CHEBI:49883"/>
        <label>2</label>
    </ligand>
</feature>
<evidence type="ECO:0000256" key="13">
    <source>
        <dbReference type="ARBA" id="ARBA00023291"/>
    </source>
</evidence>
<keyword evidence="11 15" id="KW-0408">Iron</keyword>
<keyword evidence="9" id="KW-0732">Signal</keyword>
<comment type="subcellular location">
    <subcellularLocation>
        <location evidence="3">Cell envelope</location>
    </subcellularLocation>
</comment>
<comment type="cofactor">
    <cofactor evidence="1">
        <name>[3Fe-4S] cluster</name>
        <dbReference type="ChEBI" id="CHEBI:21137"/>
    </cofactor>
</comment>
<accession>A0A9D7K356</accession>
<comment type="cofactor">
    <cofactor evidence="2">
        <name>[4Fe-4S] cluster</name>
        <dbReference type="ChEBI" id="CHEBI:49883"/>
    </cofactor>
</comment>
<feature type="binding site" evidence="15">
    <location>
        <position position="11"/>
    </location>
    <ligand>
        <name>[4Fe-4S] cluster</name>
        <dbReference type="ChEBI" id="CHEBI:49883"/>
        <label>1</label>
    </ligand>
</feature>
<feature type="domain" description="Cytochrome-c3 hydrogenase C-terminal" evidence="18">
    <location>
        <begin position="199"/>
        <end position="274"/>
    </location>
</feature>
<dbReference type="GO" id="GO:0009061">
    <property type="term" value="P:anaerobic respiration"/>
    <property type="evidence" value="ECO:0007669"/>
    <property type="project" value="TreeGrafter"/>
</dbReference>
<sequence>MNLFWLQASGCGGCTQSMLGGDARRGVLEQLASAGLEFVAHPALREESGEEALDVLRDAASGALPIDVLCIEGAMLRGPNGTGRFHVMAGTGEPMIAWVRRLAKQAKYVLAIGSCTAFGGINASGENITEACGLQFDGSQRGGLLGSEFVSGSGLPVINVSGCPIHADWIVDTLMSIAGGAHNAEDLDELQRPRFYSEQLVHHGCPKNEFYEFKASAQKASDLGCLMENLGCKGTQAHADCNTRPWHGVGSCIRGGFSCIACTEPGFEDPGHPFMETPKVAGIPIGLPLDMPKAWFVALAALSKSATPKRVRESATRDTPAILSSAKKLKGPRQ</sequence>
<evidence type="ECO:0000256" key="10">
    <source>
        <dbReference type="ARBA" id="ARBA00023002"/>
    </source>
</evidence>
<feature type="domain" description="NADH:ubiquinone oxidoreductase-like 20kDa subunit" evidence="17">
    <location>
        <begin position="11"/>
        <end position="176"/>
    </location>
</feature>
<feature type="binding site" evidence="15">
    <location>
        <position position="115"/>
    </location>
    <ligand>
        <name>[4Fe-4S] cluster</name>
        <dbReference type="ChEBI" id="CHEBI:49883"/>
        <label>1</label>
    </ligand>
</feature>
<dbReference type="GO" id="GO:0008901">
    <property type="term" value="F:ferredoxin hydrogenase activity"/>
    <property type="evidence" value="ECO:0007669"/>
    <property type="project" value="InterPro"/>
</dbReference>
<dbReference type="Gene3D" id="3.40.50.700">
    <property type="entry name" value="NADH:ubiquinone oxidoreductase-like, 20kDa subunit"/>
    <property type="match status" value="1"/>
</dbReference>
<evidence type="ECO:0000313" key="20">
    <source>
        <dbReference type="Proteomes" id="UP000886689"/>
    </source>
</evidence>
<evidence type="ECO:0000256" key="5">
    <source>
        <dbReference type="ARBA" id="ARBA00011771"/>
    </source>
</evidence>
<evidence type="ECO:0000256" key="4">
    <source>
        <dbReference type="ARBA" id="ARBA00006605"/>
    </source>
</evidence>
<dbReference type="InterPro" id="IPR037024">
    <property type="entry name" value="NiFe_Hase_small_N_sf"/>
</dbReference>
<name>A0A9D7K356_9PROT</name>
<evidence type="ECO:0000313" key="19">
    <source>
        <dbReference type="EMBL" id="MBK8524589.1"/>
    </source>
</evidence>
<dbReference type="PRINTS" id="PR00614">
    <property type="entry name" value="NIHGNASESMLL"/>
</dbReference>
<dbReference type="PIRSF" id="PIRSF000310">
    <property type="entry name" value="NiFe_hyd_ssu"/>
    <property type="match status" value="1"/>
</dbReference>
<dbReference type="GO" id="GO:0044569">
    <property type="term" value="C:[Ni-Fe] hydrogenase complex"/>
    <property type="evidence" value="ECO:0007669"/>
    <property type="project" value="TreeGrafter"/>
</dbReference>
<dbReference type="PANTHER" id="PTHR30013:SF5">
    <property type="entry name" value="HYDROGENASE SMALL SUBUNIT"/>
    <property type="match status" value="1"/>
</dbReference>
<evidence type="ECO:0000256" key="8">
    <source>
        <dbReference type="ARBA" id="ARBA00022723"/>
    </source>
</evidence>
<dbReference type="InterPro" id="IPR006137">
    <property type="entry name" value="NADH_UbQ_OxRdtase-like_20kDa"/>
</dbReference>
<dbReference type="SUPFAM" id="SSF56770">
    <property type="entry name" value="HydA/Nqo6-like"/>
    <property type="match status" value="1"/>
</dbReference>
<dbReference type="GO" id="GO:0009375">
    <property type="term" value="C:ferredoxin hydrogenase complex"/>
    <property type="evidence" value="ECO:0007669"/>
    <property type="project" value="InterPro"/>
</dbReference>
<dbReference type="InterPro" id="IPR027394">
    <property type="entry name" value="Cytochrome-c3_hydrogenase_C"/>
</dbReference>
<comment type="caution">
    <text evidence="19">The sequence shown here is derived from an EMBL/GenBank/DDBJ whole genome shotgun (WGS) entry which is preliminary data.</text>
</comment>
<feature type="binding site" evidence="15">
    <location>
        <position position="225"/>
    </location>
    <ligand>
        <name>[4Fe-4S] cluster</name>
        <dbReference type="ChEBI" id="CHEBI:49883"/>
        <label>2</label>
    </ligand>
</feature>
<evidence type="ECO:0000256" key="15">
    <source>
        <dbReference type="PIRSR" id="PIRSR000310-1"/>
    </source>
</evidence>
<keyword evidence="8 15" id="KW-0479">Metal-binding</keyword>